<dbReference type="InterPro" id="IPR013471">
    <property type="entry name" value="RNase_Z/BN"/>
</dbReference>
<dbReference type="PANTHER" id="PTHR46018:SF2">
    <property type="entry name" value="ZINC PHOSPHODIESTERASE ELAC PROTEIN 1"/>
    <property type="match status" value="1"/>
</dbReference>
<evidence type="ECO:0000256" key="3">
    <source>
        <dbReference type="ARBA" id="ARBA00022722"/>
    </source>
</evidence>
<feature type="binding site" evidence="8">
    <location>
        <position position="269"/>
    </location>
    <ligand>
        <name>Zn(2+)</name>
        <dbReference type="ChEBI" id="CHEBI:29105"/>
        <label>2</label>
        <note>catalytic</note>
    </ligand>
</feature>
<evidence type="ECO:0000313" key="9">
    <source>
        <dbReference type="EMBL" id="MEB3102707.1"/>
    </source>
</evidence>
<comment type="cofactor">
    <cofactor evidence="8">
        <name>Zn(2+)</name>
        <dbReference type="ChEBI" id="CHEBI:29105"/>
    </cofactor>
    <text evidence="8">Binds 2 Zn(2+) ions.</text>
</comment>
<evidence type="ECO:0000256" key="6">
    <source>
        <dbReference type="ARBA" id="ARBA00022801"/>
    </source>
</evidence>
<keyword evidence="4 8" id="KW-0479">Metal-binding</keyword>
<comment type="caution">
    <text evidence="9">The sequence shown here is derived from an EMBL/GenBank/DDBJ whole genome shotgun (WGS) entry which is preliminary data.</text>
</comment>
<evidence type="ECO:0000256" key="5">
    <source>
        <dbReference type="ARBA" id="ARBA00022759"/>
    </source>
</evidence>
<comment type="similarity">
    <text evidence="8">Belongs to the RNase Z family.</text>
</comment>
<evidence type="ECO:0000256" key="7">
    <source>
        <dbReference type="ARBA" id="ARBA00022833"/>
    </source>
</evidence>
<name>A0ABU5ZLH4_9BACL</name>
<feature type="binding site" evidence="8">
    <location>
        <position position="211"/>
    </location>
    <ligand>
        <name>Zn(2+)</name>
        <dbReference type="ChEBI" id="CHEBI:29105"/>
        <label>1</label>
        <note>catalytic</note>
    </ligand>
</feature>
<dbReference type="CDD" id="cd07717">
    <property type="entry name" value="RNaseZ_ZiPD-like_MBL-fold"/>
    <property type="match status" value="1"/>
</dbReference>
<feature type="binding site" evidence="8">
    <location>
        <position position="140"/>
    </location>
    <ligand>
        <name>Zn(2+)</name>
        <dbReference type="ChEBI" id="CHEBI:29105"/>
        <label>1</label>
        <note>catalytic</note>
    </ligand>
</feature>
<dbReference type="HAMAP" id="MF_01818">
    <property type="entry name" value="RNase_Z_BN"/>
    <property type="match status" value="1"/>
</dbReference>
<feature type="binding site" evidence="8">
    <location>
        <position position="63"/>
    </location>
    <ligand>
        <name>Zn(2+)</name>
        <dbReference type="ChEBI" id="CHEBI:29105"/>
        <label>1</label>
        <note>catalytic</note>
    </ligand>
</feature>
<dbReference type="Proteomes" id="UP001310386">
    <property type="component" value="Unassembled WGS sequence"/>
</dbReference>
<keyword evidence="2 8" id="KW-0819">tRNA processing</keyword>
<dbReference type="EMBL" id="JAYJLD010000021">
    <property type="protein sequence ID" value="MEB3102707.1"/>
    <property type="molecule type" value="Genomic_DNA"/>
</dbReference>
<dbReference type="EC" id="3.1.26.11" evidence="8"/>
<organism evidence="9 10">
    <name type="scientific">Ferviditalea candida</name>
    <dbReference type="NCBI Taxonomy" id="3108399"/>
    <lineage>
        <taxon>Bacteria</taxon>
        <taxon>Bacillati</taxon>
        <taxon>Bacillota</taxon>
        <taxon>Bacilli</taxon>
        <taxon>Bacillales</taxon>
        <taxon>Paenibacillaceae</taxon>
        <taxon>Ferviditalea</taxon>
    </lineage>
</organism>
<protein>
    <recommendedName>
        <fullName evidence="8">Ribonuclease Z</fullName>
        <shortName evidence="8">RNase Z</shortName>
        <ecNumber evidence="8">3.1.26.11</ecNumber>
    </recommendedName>
    <alternativeName>
        <fullName evidence="8">tRNA 3 endonuclease</fullName>
    </alternativeName>
    <alternativeName>
        <fullName evidence="8">tRNase Z</fullName>
    </alternativeName>
</protein>
<feature type="binding site" evidence="8">
    <location>
        <position position="68"/>
    </location>
    <ligand>
        <name>Zn(2+)</name>
        <dbReference type="ChEBI" id="CHEBI:29105"/>
        <label>2</label>
        <note>catalytic</note>
    </ligand>
</feature>
<dbReference type="InterPro" id="IPR036866">
    <property type="entry name" value="RibonucZ/Hydroxyglut_hydro"/>
</dbReference>
<dbReference type="Pfam" id="PF23023">
    <property type="entry name" value="Anti-Pycsar_Apyc1"/>
    <property type="match status" value="1"/>
</dbReference>
<evidence type="ECO:0000256" key="4">
    <source>
        <dbReference type="ARBA" id="ARBA00022723"/>
    </source>
</evidence>
<accession>A0ABU5ZLH4</accession>
<evidence type="ECO:0000256" key="2">
    <source>
        <dbReference type="ARBA" id="ARBA00022694"/>
    </source>
</evidence>
<dbReference type="RefSeq" id="WP_371754829.1">
    <property type="nucleotide sequence ID" value="NZ_JAYJLD010000021.1"/>
</dbReference>
<dbReference type="SUPFAM" id="SSF56281">
    <property type="entry name" value="Metallo-hydrolase/oxidoreductase"/>
    <property type="match status" value="1"/>
</dbReference>
<sequence>MDLYFLGTGAGMPSKQRNVTSIALSYVDERGGFWLFDCGEATQHRIMHSPLRLSKLEKLFVTHLHGDHIYGIPGLLASRSYHGGETPLAIYGPKGIKHWIEITLKLSQSRLNYPLEIVEIEEGIVLEDDHFSVETARLEHRVDSYGYRVKEKEKPGRLLIEKLRNLGIPSGPLYGKLKQGLDVDLEDGRKLAAGEFLGLSTPGRTVAILGDTRVCEASLKLAENADVLVHESTFASKLHDLAFKYHHSTAKDAAMTAKKAAVQTLIMTHISSRYQGEEEEELLNEAKSIFPNTFLARDFWSYAVPSKKAKQNK</sequence>
<comment type="function">
    <text evidence="8">Zinc phosphodiesterase, which displays some tRNA 3'-processing endonuclease activity. Probably involved in tRNA maturation, by removing a 3'-trailer from precursor tRNA.</text>
</comment>
<reference evidence="9" key="1">
    <citation type="submission" date="2023-12" db="EMBL/GenBank/DDBJ databases">
        <title>Fervidustalea candida gen. nov., sp. nov., a novel member of the family Paenibacillaceae isolated from a geothermal area.</title>
        <authorList>
            <person name="Li W.-J."/>
            <person name="Jiao J.-Y."/>
            <person name="Chen Y."/>
        </authorList>
    </citation>
    <scope>NUCLEOTIDE SEQUENCE</scope>
    <source>
        <strain evidence="9">SYSU GA230002</strain>
    </source>
</reference>
<proteinExistence type="inferred from homology"/>
<feature type="binding site" evidence="8">
    <location>
        <position position="211"/>
    </location>
    <ligand>
        <name>Zn(2+)</name>
        <dbReference type="ChEBI" id="CHEBI:29105"/>
        <label>2</label>
        <note>catalytic</note>
    </ligand>
</feature>
<dbReference type="NCBIfam" id="TIGR02651">
    <property type="entry name" value="RNase_Z"/>
    <property type="match status" value="1"/>
</dbReference>
<comment type="subunit">
    <text evidence="1 8">Homodimer.</text>
</comment>
<feature type="binding site" evidence="8">
    <location>
        <position position="67"/>
    </location>
    <ligand>
        <name>Zn(2+)</name>
        <dbReference type="ChEBI" id="CHEBI:29105"/>
        <label>2</label>
        <note>catalytic</note>
    </ligand>
</feature>
<feature type="active site" description="Proton acceptor" evidence="8">
    <location>
        <position position="67"/>
    </location>
</feature>
<keyword evidence="5 8" id="KW-0255">Endonuclease</keyword>
<evidence type="ECO:0000313" key="10">
    <source>
        <dbReference type="Proteomes" id="UP001310386"/>
    </source>
</evidence>
<comment type="catalytic activity">
    <reaction evidence="8">
        <text>Endonucleolytic cleavage of RNA, removing extra 3' nucleotides from tRNA precursor, generating 3' termini of tRNAs. A 3'-hydroxy group is left at the tRNA terminus and a 5'-phosphoryl group is left at the trailer molecule.</text>
        <dbReference type="EC" id="3.1.26.11"/>
    </reaction>
</comment>
<feature type="binding site" evidence="8">
    <location>
        <position position="65"/>
    </location>
    <ligand>
        <name>Zn(2+)</name>
        <dbReference type="ChEBI" id="CHEBI:29105"/>
        <label>1</label>
        <note>catalytic</note>
    </ligand>
</feature>
<evidence type="ECO:0000256" key="1">
    <source>
        <dbReference type="ARBA" id="ARBA00011738"/>
    </source>
</evidence>
<dbReference type="PANTHER" id="PTHR46018">
    <property type="entry name" value="ZINC PHOSPHODIESTERASE ELAC PROTEIN 1"/>
    <property type="match status" value="1"/>
</dbReference>
<keyword evidence="10" id="KW-1185">Reference proteome</keyword>
<keyword evidence="3 8" id="KW-0540">Nuclease</keyword>
<dbReference type="NCBIfam" id="NF000801">
    <property type="entry name" value="PRK00055.1-3"/>
    <property type="match status" value="1"/>
</dbReference>
<dbReference type="GO" id="GO:0042781">
    <property type="term" value="F:3'-tRNA processing endoribonuclease activity"/>
    <property type="evidence" value="ECO:0007669"/>
    <property type="project" value="UniProtKB-EC"/>
</dbReference>
<evidence type="ECO:0000256" key="8">
    <source>
        <dbReference type="HAMAP-Rule" id="MF_01818"/>
    </source>
</evidence>
<dbReference type="Gene3D" id="3.60.15.10">
    <property type="entry name" value="Ribonuclease Z/Hydroxyacylglutathione hydrolase-like"/>
    <property type="match status" value="1"/>
</dbReference>
<keyword evidence="6 8" id="KW-0378">Hydrolase</keyword>
<keyword evidence="7 8" id="KW-0862">Zinc</keyword>
<gene>
    <name evidence="8 9" type="primary">rnz</name>
    <name evidence="9" type="ORF">VF724_13640</name>
</gene>